<dbReference type="Proteomes" id="UP000554482">
    <property type="component" value="Unassembled WGS sequence"/>
</dbReference>
<name>A0A7J6X6E6_THATH</name>
<gene>
    <name evidence="4" type="ORF">FRX31_005081</name>
</gene>
<evidence type="ECO:0000259" key="3">
    <source>
        <dbReference type="PROSITE" id="PS51319"/>
    </source>
</evidence>
<dbReference type="PANTHER" id="PTHR47350">
    <property type="entry name" value="PROTEIN IWS1 HOMOLOG 1"/>
    <property type="match status" value="1"/>
</dbReference>
<feature type="region of interest" description="Disordered" evidence="2">
    <location>
        <begin position="1"/>
        <end position="27"/>
    </location>
</feature>
<protein>
    <submittedName>
        <fullName evidence="4">Transcription factor iws1</fullName>
    </submittedName>
</protein>
<keyword evidence="5" id="KW-1185">Reference proteome</keyword>
<dbReference type="InterPro" id="IPR044204">
    <property type="entry name" value="IWS1/2"/>
</dbReference>
<dbReference type="InterPro" id="IPR017923">
    <property type="entry name" value="TFIIS_N"/>
</dbReference>
<dbReference type="EMBL" id="JABWDY010004216">
    <property type="protein sequence ID" value="KAF5205331.1"/>
    <property type="molecule type" value="Genomic_DNA"/>
</dbReference>
<dbReference type="Pfam" id="PF08711">
    <property type="entry name" value="Med26"/>
    <property type="match status" value="1"/>
</dbReference>
<dbReference type="PROSITE" id="PS51319">
    <property type="entry name" value="TFIIS_N"/>
    <property type="match status" value="1"/>
</dbReference>
<reference evidence="4 5" key="1">
    <citation type="submission" date="2020-06" db="EMBL/GenBank/DDBJ databases">
        <title>Transcriptomic and genomic resources for Thalictrum thalictroides and T. hernandezii: Facilitating candidate gene discovery in an emerging model plant lineage.</title>
        <authorList>
            <person name="Arias T."/>
            <person name="Riano-Pachon D.M."/>
            <person name="Di Stilio V.S."/>
        </authorList>
    </citation>
    <scope>NUCLEOTIDE SEQUENCE [LARGE SCALE GENOMIC DNA]</scope>
    <source>
        <strain evidence="5">cv. WT478/WT964</strain>
        <tissue evidence="4">Leaves</tissue>
    </source>
</reference>
<comment type="caution">
    <text evidence="4">The sequence shown here is derived from an EMBL/GenBank/DDBJ whole genome shotgun (WGS) entry which is preliminary data.</text>
</comment>
<feature type="region of interest" description="Disordered" evidence="2">
    <location>
        <begin position="290"/>
        <end position="310"/>
    </location>
</feature>
<evidence type="ECO:0000256" key="1">
    <source>
        <dbReference type="PROSITE-ProRule" id="PRU00649"/>
    </source>
</evidence>
<evidence type="ECO:0000313" key="5">
    <source>
        <dbReference type="Proteomes" id="UP000554482"/>
    </source>
</evidence>
<dbReference type="OrthoDB" id="21124at2759"/>
<dbReference type="Gene3D" id="1.20.930.10">
    <property type="entry name" value="Conserved domain common to transcription factors TFIIS, elongin A, CRSP70"/>
    <property type="match status" value="1"/>
</dbReference>
<evidence type="ECO:0000313" key="4">
    <source>
        <dbReference type="EMBL" id="KAF5205331.1"/>
    </source>
</evidence>
<comment type="subcellular location">
    <subcellularLocation>
        <location evidence="1">Nucleus</location>
    </subcellularLocation>
</comment>
<organism evidence="4 5">
    <name type="scientific">Thalictrum thalictroides</name>
    <name type="common">Rue-anemone</name>
    <name type="synonym">Anemone thalictroides</name>
    <dbReference type="NCBI Taxonomy" id="46969"/>
    <lineage>
        <taxon>Eukaryota</taxon>
        <taxon>Viridiplantae</taxon>
        <taxon>Streptophyta</taxon>
        <taxon>Embryophyta</taxon>
        <taxon>Tracheophyta</taxon>
        <taxon>Spermatophyta</taxon>
        <taxon>Magnoliopsida</taxon>
        <taxon>Ranunculales</taxon>
        <taxon>Ranunculaceae</taxon>
        <taxon>Thalictroideae</taxon>
        <taxon>Thalictrum</taxon>
    </lineage>
</organism>
<dbReference type="GO" id="GO:0009742">
    <property type="term" value="P:brassinosteroid mediated signaling pathway"/>
    <property type="evidence" value="ECO:0007669"/>
    <property type="project" value="InterPro"/>
</dbReference>
<feature type="compositionally biased region" description="Basic residues" evidence="2">
    <location>
        <begin position="297"/>
        <end position="310"/>
    </location>
</feature>
<feature type="compositionally biased region" description="Polar residues" evidence="2">
    <location>
        <begin position="1"/>
        <end position="11"/>
    </location>
</feature>
<dbReference type="InterPro" id="IPR035441">
    <property type="entry name" value="TFIIS/LEDGF_dom_sf"/>
</dbReference>
<proteinExistence type="predicted"/>
<dbReference type="AlphaFoldDB" id="A0A7J6X6E6"/>
<dbReference type="GO" id="GO:0032784">
    <property type="term" value="P:regulation of DNA-templated transcription elongation"/>
    <property type="evidence" value="ECO:0007669"/>
    <property type="project" value="InterPro"/>
</dbReference>
<evidence type="ECO:0000256" key="2">
    <source>
        <dbReference type="SAM" id="MobiDB-lite"/>
    </source>
</evidence>
<accession>A0A7J6X6E6</accession>
<dbReference type="SUPFAM" id="SSF47676">
    <property type="entry name" value="Conserved domain common to transcription factors TFIIS, elongin A, CRSP70"/>
    <property type="match status" value="1"/>
</dbReference>
<keyword evidence="1" id="KW-0539">Nucleus</keyword>
<sequence>MVMKESNNNKKAMSPTMEVVSMQKGEEKVEEKDEIEELFKNISYRKRKRRDGQKTSADVAAEISMYVEGVIAMLEVATEEDAQLNRQCKPAVNKLKNLPLLTEVLLKKHLQEEFLDHDVLGLLKSWLEPLPDGSLPNVSVRTAILEILSDYPIDVGQYNRREQLKKSGIGKVIMFLSKTDEEIVPNRKLARALVDKWSRPLYNKSTRFDQEMRSSSMIHDEKPLSKKPASTKVLVLKDNDIDLSAKKETGKPSSRREYVTKPEALALDFTVRPLSKINLDMIRERSKNAMQDDVRSRLNKKMKSQTKSRKTTLQAAKLSAEGRNMLMIY</sequence>
<feature type="domain" description="TFIIS N-terminal" evidence="3">
    <location>
        <begin position="121"/>
        <end position="204"/>
    </location>
</feature>
<dbReference type="GO" id="GO:0005634">
    <property type="term" value="C:nucleus"/>
    <property type="evidence" value="ECO:0007669"/>
    <property type="project" value="UniProtKB-SubCell"/>
</dbReference>
<dbReference type="PANTHER" id="PTHR47350:SF4">
    <property type="entry name" value="PROTEIN IWS1 HOMOLOG 1"/>
    <property type="match status" value="1"/>
</dbReference>